<keyword evidence="9 18" id="KW-0829">Tyrosine-protein kinase</keyword>
<evidence type="ECO:0000256" key="5">
    <source>
        <dbReference type="ARBA" id="ARBA00022741"/>
    </source>
</evidence>
<proteinExistence type="inferred from homology"/>
<feature type="binding site" evidence="14">
    <location>
        <position position="418"/>
    </location>
    <ligand>
        <name>Mg(2+)</name>
        <dbReference type="ChEBI" id="CHEBI:18420"/>
    </ligand>
</feature>
<feature type="region of interest" description="Disordered" evidence="19">
    <location>
        <begin position="27"/>
        <end position="52"/>
    </location>
</feature>
<dbReference type="PRINTS" id="PR00401">
    <property type="entry name" value="SH2DOMAIN"/>
</dbReference>
<keyword evidence="1 16" id="KW-0728">SH3 domain</keyword>
<dbReference type="InterPro" id="IPR001245">
    <property type="entry name" value="Ser-Thr/Tyr_kinase_cat_dom"/>
</dbReference>
<dbReference type="PROSITE" id="PS50001">
    <property type="entry name" value="SH2"/>
    <property type="match status" value="1"/>
</dbReference>
<dbReference type="AlphaFoldDB" id="A0ABD1KVU0"/>
<dbReference type="InterPro" id="IPR001452">
    <property type="entry name" value="SH3_domain"/>
</dbReference>
<evidence type="ECO:0000256" key="4">
    <source>
        <dbReference type="ARBA" id="ARBA00022707"/>
    </source>
</evidence>
<sequence>MSKFKFPQFVWPSCPSISFNCCSCTKEGEKNSAEPQSKAGDEEAEEEIQPKRYFPHNSVKSETKSLPQSASDECLGIYKALWSFEARAREEITFSENDLFRVTGRSGDWWTAQKLADGLVVASGVVPYNYLVKVESLDAQPWYFGKLNRFESQNHLLTPGNPERAFLVRRSEKDEVGYVLSGTLNSKAVNSIMCTHTVIYMKTGDQVKHFKIHKGEAGCFYVETGQTFPGVEALVKHYQSHSIPSFGPLTQPCVRRKPELQDLCHMTVDEWELPKGDFTLEQQLGSGYFSDVYRGRWKGMVSVAVKILKNNNDAVDHREFQQETQILKRLRHRHLISLFAICTESSPFYIITELMENGNLLTFLRGPEGQAMDLSSLLDIAVQVADGMAYLESENSIHRDLAARNVLVGEDNICKVADFGLARVIKEPFYVSDDKKIPYKWSAPEAISHGRFSSKSDVWSFGILLYEIFTYGGSPYPTYSNYEVFQRITQGYRMPCPSKCPAHIYDIMLECWSHLPEERPDFEELKSLLQPSDRYNEWTPESCAESSEAPGGSSEL</sequence>
<dbReference type="Pfam" id="PF00018">
    <property type="entry name" value="SH3_1"/>
    <property type="match status" value="1"/>
</dbReference>
<dbReference type="SUPFAM" id="SSF55550">
    <property type="entry name" value="SH2 domain"/>
    <property type="match status" value="1"/>
</dbReference>
<dbReference type="PROSITE" id="PS00107">
    <property type="entry name" value="PROTEIN_KINASE_ATP"/>
    <property type="match status" value="1"/>
</dbReference>
<organism evidence="23 24">
    <name type="scientific">Coilia grayii</name>
    <name type="common">Gray's grenadier anchovy</name>
    <dbReference type="NCBI Taxonomy" id="363190"/>
    <lineage>
        <taxon>Eukaryota</taxon>
        <taxon>Metazoa</taxon>
        <taxon>Chordata</taxon>
        <taxon>Craniata</taxon>
        <taxon>Vertebrata</taxon>
        <taxon>Euteleostomi</taxon>
        <taxon>Actinopterygii</taxon>
        <taxon>Neopterygii</taxon>
        <taxon>Teleostei</taxon>
        <taxon>Clupei</taxon>
        <taxon>Clupeiformes</taxon>
        <taxon>Clupeoidei</taxon>
        <taxon>Engraulidae</taxon>
        <taxon>Coilinae</taxon>
        <taxon>Coilia</taxon>
    </lineage>
</organism>
<dbReference type="InterPro" id="IPR036028">
    <property type="entry name" value="SH3-like_dom_sf"/>
</dbReference>
<gene>
    <name evidence="23" type="ORF">ACEWY4_000147</name>
</gene>
<protein>
    <recommendedName>
        <fullName evidence="18">Tyrosine-protein kinase</fullName>
        <ecNumber evidence="18">2.7.10.2</ecNumber>
    </recommendedName>
</protein>
<keyword evidence="7 13" id="KW-0067">ATP-binding</keyword>
<keyword evidence="5 13" id="KW-0547">Nucleotide-binding</keyword>
<comment type="caution">
    <text evidence="23">The sequence shown here is derived from an EMBL/GenBank/DDBJ whole genome shotgun (WGS) entry which is preliminary data.</text>
</comment>
<keyword evidence="3 18" id="KW-0808">Transferase</keyword>
<dbReference type="PRINTS" id="PR00109">
    <property type="entry name" value="TYRKINASE"/>
</dbReference>
<keyword evidence="8 15" id="KW-0727">SH2 domain</keyword>
<feature type="region of interest" description="Disordered" evidence="19">
    <location>
        <begin position="536"/>
        <end position="556"/>
    </location>
</feature>
<evidence type="ECO:0000256" key="2">
    <source>
        <dbReference type="ARBA" id="ARBA00022553"/>
    </source>
</evidence>
<evidence type="ECO:0000259" key="21">
    <source>
        <dbReference type="PROSITE" id="PS50002"/>
    </source>
</evidence>
<accession>A0ABD1KVU0</accession>
<dbReference type="EC" id="2.7.10.2" evidence="18"/>
<evidence type="ECO:0000259" key="22">
    <source>
        <dbReference type="PROSITE" id="PS50011"/>
    </source>
</evidence>
<evidence type="ECO:0000313" key="24">
    <source>
        <dbReference type="Proteomes" id="UP001591681"/>
    </source>
</evidence>
<name>A0ABD1KVU0_9TELE</name>
<dbReference type="InterPro" id="IPR036860">
    <property type="entry name" value="SH2_dom_sf"/>
</dbReference>
<dbReference type="Proteomes" id="UP001591681">
    <property type="component" value="Unassembled WGS sequence"/>
</dbReference>
<dbReference type="InterPro" id="IPR000980">
    <property type="entry name" value="SH2"/>
</dbReference>
<evidence type="ECO:0000256" key="9">
    <source>
        <dbReference type="ARBA" id="ARBA00023137"/>
    </source>
</evidence>
<keyword evidence="14" id="KW-0479">Metal-binding</keyword>
<evidence type="ECO:0000313" key="23">
    <source>
        <dbReference type="EMBL" id="KAL2103279.1"/>
    </source>
</evidence>
<feature type="binding site" evidence="14">
    <location>
        <position position="405"/>
    </location>
    <ligand>
        <name>Mg(2+)</name>
        <dbReference type="ChEBI" id="CHEBI:18420"/>
    </ligand>
</feature>
<dbReference type="InterPro" id="IPR050198">
    <property type="entry name" value="Non-receptor_tyrosine_kinases"/>
</dbReference>
<evidence type="ECO:0000256" key="17">
    <source>
        <dbReference type="PROSITE-ProRule" id="PRU10141"/>
    </source>
</evidence>
<dbReference type="InterPro" id="IPR017441">
    <property type="entry name" value="Protein_kinase_ATP_BS"/>
</dbReference>
<dbReference type="SUPFAM" id="SSF50044">
    <property type="entry name" value="SH3-domain"/>
    <property type="match status" value="1"/>
</dbReference>
<dbReference type="SMART" id="SM00252">
    <property type="entry name" value="SH2"/>
    <property type="match status" value="1"/>
</dbReference>
<dbReference type="PANTHER" id="PTHR24418">
    <property type="entry name" value="TYROSINE-PROTEIN KINASE"/>
    <property type="match status" value="1"/>
</dbReference>
<evidence type="ECO:0000256" key="8">
    <source>
        <dbReference type="ARBA" id="ARBA00022999"/>
    </source>
</evidence>
<keyword evidence="6 18" id="KW-0418">Kinase</keyword>
<dbReference type="InterPro" id="IPR000719">
    <property type="entry name" value="Prot_kinase_dom"/>
</dbReference>
<feature type="domain" description="SH2" evidence="20">
    <location>
        <begin position="142"/>
        <end position="253"/>
    </location>
</feature>
<feature type="domain" description="Protein kinase" evidence="22">
    <location>
        <begin position="278"/>
        <end position="539"/>
    </location>
</feature>
<keyword evidence="2" id="KW-0597">Phosphoprotein</keyword>
<feature type="domain" description="SH3" evidence="21">
    <location>
        <begin position="73"/>
        <end position="136"/>
    </location>
</feature>
<dbReference type="Pfam" id="PF00017">
    <property type="entry name" value="SH2"/>
    <property type="match status" value="1"/>
</dbReference>
<feature type="binding site" evidence="17">
    <location>
        <position position="306"/>
    </location>
    <ligand>
        <name>ATP</name>
        <dbReference type="ChEBI" id="CHEBI:30616"/>
    </ligand>
</feature>
<comment type="similarity">
    <text evidence="18">Belongs to the protein kinase superfamily. Tyr protein kinase family.</text>
</comment>
<dbReference type="InterPro" id="IPR011009">
    <property type="entry name" value="Kinase-like_dom_sf"/>
</dbReference>
<evidence type="ECO:0000256" key="10">
    <source>
        <dbReference type="ARBA" id="ARBA00023288"/>
    </source>
</evidence>
<keyword evidence="4" id="KW-0519">Myristate</keyword>
<dbReference type="Gene3D" id="1.10.510.10">
    <property type="entry name" value="Transferase(Phosphotransferase) domain 1"/>
    <property type="match status" value="1"/>
</dbReference>
<dbReference type="PROSITE" id="PS50011">
    <property type="entry name" value="PROTEIN_KINASE_DOM"/>
    <property type="match status" value="1"/>
</dbReference>
<evidence type="ECO:0000256" key="12">
    <source>
        <dbReference type="PIRSR" id="PIRSR000615-1"/>
    </source>
</evidence>
<evidence type="ECO:0000256" key="15">
    <source>
        <dbReference type="PROSITE-ProRule" id="PRU00191"/>
    </source>
</evidence>
<dbReference type="Pfam" id="PF07714">
    <property type="entry name" value="PK_Tyr_Ser-Thr"/>
    <property type="match status" value="1"/>
</dbReference>
<evidence type="ECO:0000256" key="3">
    <source>
        <dbReference type="ARBA" id="ARBA00022679"/>
    </source>
</evidence>
<evidence type="ECO:0000256" key="16">
    <source>
        <dbReference type="PROSITE-ProRule" id="PRU00192"/>
    </source>
</evidence>
<evidence type="ECO:0000256" key="11">
    <source>
        <dbReference type="ARBA" id="ARBA00051245"/>
    </source>
</evidence>
<dbReference type="PROSITE" id="PS50002">
    <property type="entry name" value="SH3"/>
    <property type="match status" value="1"/>
</dbReference>
<evidence type="ECO:0000256" key="7">
    <source>
        <dbReference type="ARBA" id="ARBA00022840"/>
    </source>
</evidence>
<dbReference type="GO" id="GO:0004715">
    <property type="term" value="F:non-membrane spanning protein tyrosine kinase activity"/>
    <property type="evidence" value="ECO:0007669"/>
    <property type="project" value="UniProtKB-EC"/>
</dbReference>
<keyword evidence="10" id="KW-0449">Lipoprotein</keyword>
<evidence type="ECO:0000259" key="20">
    <source>
        <dbReference type="PROSITE" id="PS50001"/>
    </source>
</evidence>
<keyword evidence="14" id="KW-0460">Magnesium</keyword>
<dbReference type="SMART" id="SM00219">
    <property type="entry name" value="TyrKc"/>
    <property type="match status" value="1"/>
</dbReference>
<dbReference type="FunFam" id="3.30.200.20:FF:000053">
    <property type="entry name" value="Tyrosine-protein kinase"/>
    <property type="match status" value="1"/>
</dbReference>
<reference evidence="23 24" key="1">
    <citation type="submission" date="2024-09" db="EMBL/GenBank/DDBJ databases">
        <title>A chromosome-level genome assembly of Gray's grenadier anchovy, Coilia grayii.</title>
        <authorList>
            <person name="Fu Z."/>
        </authorList>
    </citation>
    <scope>NUCLEOTIDE SEQUENCE [LARGE SCALE GENOMIC DNA]</scope>
    <source>
        <strain evidence="23">G4</strain>
        <tissue evidence="23">Muscle</tissue>
    </source>
</reference>
<feature type="compositionally biased region" description="Low complexity" evidence="19">
    <location>
        <begin position="540"/>
        <end position="556"/>
    </location>
</feature>
<evidence type="ECO:0000256" key="13">
    <source>
        <dbReference type="PIRSR" id="PIRSR000615-2"/>
    </source>
</evidence>
<keyword evidence="24" id="KW-1185">Reference proteome</keyword>
<evidence type="ECO:0000256" key="14">
    <source>
        <dbReference type="PIRSR" id="PIRSR000615-3"/>
    </source>
</evidence>
<evidence type="ECO:0000256" key="18">
    <source>
        <dbReference type="RuleBase" id="RU362096"/>
    </source>
</evidence>
<dbReference type="InterPro" id="IPR020635">
    <property type="entry name" value="Tyr_kinase_cat_dom"/>
</dbReference>
<feature type="active site" description="Proton acceptor" evidence="12">
    <location>
        <position position="400"/>
    </location>
</feature>
<dbReference type="SMART" id="SM00326">
    <property type="entry name" value="SH3"/>
    <property type="match status" value="1"/>
</dbReference>
<dbReference type="GO" id="GO:0005524">
    <property type="term" value="F:ATP binding"/>
    <property type="evidence" value="ECO:0007669"/>
    <property type="project" value="UniProtKB-UniRule"/>
</dbReference>
<feature type="binding site" evidence="13">
    <location>
        <position position="404"/>
    </location>
    <ligand>
        <name>ATP</name>
        <dbReference type="ChEBI" id="CHEBI:30616"/>
    </ligand>
</feature>
<dbReference type="FunFam" id="1.10.510.10:FF:000399">
    <property type="entry name" value="Tyrosine-protein kinase"/>
    <property type="match status" value="1"/>
</dbReference>
<evidence type="ECO:0000256" key="19">
    <source>
        <dbReference type="SAM" id="MobiDB-lite"/>
    </source>
</evidence>
<dbReference type="SUPFAM" id="SSF56112">
    <property type="entry name" value="Protein kinase-like (PK-like)"/>
    <property type="match status" value="1"/>
</dbReference>
<dbReference type="Gene3D" id="2.30.30.40">
    <property type="entry name" value="SH3 Domains"/>
    <property type="match status" value="1"/>
</dbReference>
<dbReference type="Gene3D" id="3.30.505.10">
    <property type="entry name" value="SH2 domain"/>
    <property type="match status" value="1"/>
</dbReference>
<evidence type="ECO:0000256" key="1">
    <source>
        <dbReference type="ARBA" id="ARBA00022443"/>
    </source>
</evidence>
<comment type="catalytic activity">
    <reaction evidence="11 18">
        <text>L-tyrosyl-[protein] + ATP = O-phospho-L-tyrosyl-[protein] + ADP + H(+)</text>
        <dbReference type="Rhea" id="RHEA:10596"/>
        <dbReference type="Rhea" id="RHEA-COMP:10136"/>
        <dbReference type="Rhea" id="RHEA-COMP:20101"/>
        <dbReference type="ChEBI" id="CHEBI:15378"/>
        <dbReference type="ChEBI" id="CHEBI:30616"/>
        <dbReference type="ChEBI" id="CHEBI:46858"/>
        <dbReference type="ChEBI" id="CHEBI:61978"/>
        <dbReference type="ChEBI" id="CHEBI:456216"/>
        <dbReference type="EC" id="2.7.10.2"/>
    </reaction>
</comment>
<dbReference type="EMBL" id="JBHFQA010000001">
    <property type="protein sequence ID" value="KAL2103279.1"/>
    <property type="molecule type" value="Genomic_DNA"/>
</dbReference>
<evidence type="ECO:0000256" key="6">
    <source>
        <dbReference type="ARBA" id="ARBA00022777"/>
    </source>
</evidence>